<dbReference type="Proteomes" id="UP001146120">
    <property type="component" value="Unassembled WGS sequence"/>
</dbReference>
<name>A0AAV2YSN6_9STRA</name>
<gene>
    <name evidence="2" type="ORF">N0F65_007074</name>
</gene>
<dbReference type="EMBL" id="DAKRPA010000155">
    <property type="protein sequence ID" value="DAZ96813.1"/>
    <property type="molecule type" value="Genomic_DNA"/>
</dbReference>
<evidence type="ECO:0000256" key="1">
    <source>
        <dbReference type="SAM" id="MobiDB-lite"/>
    </source>
</evidence>
<sequence length="119" mass="12816">MSRTMLPLHALEMAEESEHPDRNFAASDTRVESFLKRGRLALCARTRQGQKTPLNAEKAATEFGTVVMKAIANYTFDGGCIHAAKQQAKRAGGLFVPATPLPIEGDSEPATDAIKTTAD</sequence>
<feature type="region of interest" description="Disordered" evidence="1">
    <location>
        <begin position="100"/>
        <end position="119"/>
    </location>
</feature>
<comment type="caution">
    <text evidence="2">The sequence shown here is derived from an EMBL/GenBank/DDBJ whole genome shotgun (WGS) entry which is preliminary data.</text>
</comment>
<evidence type="ECO:0000313" key="3">
    <source>
        <dbReference type="Proteomes" id="UP001146120"/>
    </source>
</evidence>
<reference evidence="2" key="2">
    <citation type="journal article" date="2023" name="Microbiol Resour">
        <title>Decontamination and Annotation of the Draft Genome Sequence of the Oomycete Lagenidium giganteum ARSEF 373.</title>
        <authorList>
            <person name="Morgan W.R."/>
            <person name="Tartar A."/>
        </authorList>
    </citation>
    <scope>NUCLEOTIDE SEQUENCE</scope>
    <source>
        <strain evidence="2">ARSEF 373</strain>
    </source>
</reference>
<evidence type="ECO:0000313" key="2">
    <source>
        <dbReference type="EMBL" id="DAZ96813.1"/>
    </source>
</evidence>
<proteinExistence type="predicted"/>
<keyword evidence="3" id="KW-1185">Reference proteome</keyword>
<protein>
    <submittedName>
        <fullName evidence="2">Uncharacterized protein</fullName>
    </submittedName>
</protein>
<accession>A0AAV2YSN6</accession>
<organism evidence="2 3">
    <name type="scientific">Lagenidium giganteum</name>
    <dbReference type="NCBI Taxonomy" id="4803"/>
    <lineage>
        <taxon>Eukaryota</taxon>
        <taxon>Sar</taxon>
        <taxon>Stramenopiles</taxon>
        <taxon>Oomycota</taxon>
        <taxon>Peronosporomycetes</taxon>
        <taxon>Pythiales</taxon>
        <taxon>Pythiaceae</taxon>
    </lineage>
</organism>
<dbReference type="AlphaFoldDB" id="A0AAV2YSN6"/>
<reference evidence="2" key="1">
    <citation type="submission" date="2022-11" db="EMBL/GenBank/DDBJ databases">
        <authorList>
            <person name="Morgan W.R."/>
            <person name="Tartar A."/>
        </authorList>
    </citation>
    <scope>NUCLEOTIDE SEQUENCE</scope>
    <source>
        <strain evidence="2">ARSEF 373</strain>
    </source>
</reference>